<protein>
    <recommendedName>
        <fullName evidence="2">Luciferase-like domain-containing protein</fullName>
    </recommendedName>
</protein>
<dbReference type="EMBL" id="CCSD01000067">
    <property type="protein sequence ID" value="CDZ89724.1"/>
    <property type="molecule type" value="Genomic_DNA"/>
</dbReference>
<dbReference type="GO" id="GO:0005829">
    <property type="term" value="C:cytosol"/>
    <property type="evidence" value="ECO:0007669"/>
    <property type="project" value="TreeGrafter"/>
</dbReference>
<proteinExistence type="predicted"/>
<dbReference type="PANTHER" id="PTHR30137">
    <property type="entry name" value="LUCIFERASE-LIKE MONOOXYGENASE"/>
    <property type="match status" value="1"/>
</dbReference>
<dbReference type="eggNOG" id="COG2141">
    <property type="taxonomic scope" value="Bacteria"/>
</dbReference>
<evidence type="ECO:0000313" key="3">
    <source>
        <dbReference type="EMBL" id="CDZ89724.1"/>
    </source>
</evidence>
<dbReference type="InterPro" id="IPR050766">
    <property type="entry name" value="Bact_Lucif_Oxidored"/>
</dbReference>
<evidence type="ECO:0000256" key="1">
    <source>
        <dbReference type="SAM" id="MobiDB-lite"/>
    </source>
</evidence>
<evidence type="ECO:0000313" key="4">
    <source>
        <dbReference type="Proteomes" id="UP000042997"/>
    </source>
</evidence>
<feature type="domain" description="Luciferase-like" evidence="2">
    <location>
        <begin position="79"/>
        <end position="176"/>
    </location>
</feature>
<dbReference type="InterPro" id="IPR036661">
    <property type="entry name" value="Luciferase-like_sf"/>
</dbReference>
<accession>A0A098BLX1</accession>
<feature type="region of interest" description="Disordered" evidence="1">
    <location>
        <begin position="1"/>
        <end position="42"/>
    </location>
</feature>
<dbReference type="GO" id="GO:0016705">
    <property type="term" value="F:oxidoreductase activity, acting on paired donors, with incorporation or reduction of molecular oxygen"/>
    <property type="evidence" value="ECO:0007669"/>
    <property type="project" value="InterPro"/>
</dbReference>
<sequence length="334" mass="36002">MIALHANATRNPCAAPAARKTQPLRDRYPPRPDGMKPEPVEVGLGVTDSTKAENSTQTPPLGRFGVWRHATGLPPETGAEIEKLGYGTIWIGGSPPADLEVAERLLDATETVVVATGIVNIWTAPADEIAASYHRLEERHPGRFLLGVGVGHPEAHGETYRKPYTALVEYLDVLDREGVPAARRVLAALGPKVLKLSADRSAGAHPYLTTPEHTREARDVLGPDVVLAPEQKIVLSTDVATARDVGRKAVANPYLKLRNYRANLERTGFTAEELDNDGTDRVVDALVAHGDAEYIATRLREHLDAGADHVAVQTLPMRDDPVPALREVAAALGL</sequence>
<dbReference type="SUPFAM" id="SSF51679">
    <property type="entry name" value="Bacterial luciferase-like"/>
    <property type="match status" value="1"/>
</dbReference>
<feature type="compositionally biased region" description="Basic and acidic residues" evidence="1">
    <location>
        <begin position="23"/>
        <end position="39"/>
    </location>
</feature>
<evidence type="ECO:0000259" key="2">
    <source>
        <dbReference type="Pfam" id="PF00296"/>
    </source>
</evidence>
<dbReference type="InterPro" id="IPR019922">
    <property type="entry name" value="Lucif-like_OxRdatse_MSMEG_4141"/>
</dbReference>
<gene>
    <name evidence="3" type="ORF">RHRU231_550010</name>
</gene>
<reference evidence="3 4" key="1">
    <citation type="journal article" date="2014" name="Genome Announc.">
        <title>Draft Genome Sequence of Propane- and Butane-Oxidizing Actinobacterium Rhodococcus ruber IEGM 231.</title>
        <authorList>
            <person name="Ivshina I.B."/>
            <person name="Kuyukina M.S."/>
            <person name="Krivoruchko A.V."/>
            <person name="Barbe V."/>
            <person name="Fischer C."/>
        </authorList>
    </citation>
    <scope>NUCLEOTIDE SEQUENCE [LARGE SCALE GENOMIC DNA]</scope>
</reference>
<dbReference type="AlphaFoldDB" id="A0A098BLX1"/>
<dbReference type="Proteomes" id="UP000042997">
    <property type="component" value="Unassembled WGS sequence"/>
</dbReference>
<dbReference type="InterPro" id="IPR011251">
    <property type="entry name" value="Luciferase-like_dom"/>
</dbReference>
<dbReference type="Pfam" id="PF00296">
    <property type="entry name" value="Bac_luciferase"/>
    <property type="match status" value="1"/>
</dbReference>
<dbReference type="NCBIfam" id="TIGR03620">
    <property type="entry name" value="F420_MSMEG_4141"/>
    <property type="match status" value="1"/>
</dbReference>
<dbReference type="PANTHER" id="PTHR30137:SF18">
    <property type="entry name" value="CONSERVED PROTEIN"/>
    <property type="match status" value="1"/>
</dbReference>
<organism evidence="3 4">
    <name type="scientific">Rhodococcus ruber</name>
    <dbReference type="NCBI Taxonomy" id="1830"/>
    <lineage>
        <taxon>Bacteria</taxon>
        <taxon>Bacillati</taxon>
        <taxon>Actinomycetota</taxon>
        <taxon>Actinomycetes</taxon>
        <taxon>Mycobacteriales</taxon>
        <taxon>Nocardiaceae</taxon>
        <taxon>Rhodococcus</taxon>
    </lineage>
</organism>
<name>A0A098BLX1_9NOCA</name>
<dbReference type="Gene3D" id="3.20.20.30">
    <property type="entry name" value="Luciferase-like domain"/>
    <property type="match status" value="2"/>
</dbReference>